<dbReference type="NCBIfam" id="NF000986">
    <property type="entry name" value="PRK00103.1-4"/>
    <property type="match status" value="1"/>
</dbReference>
<keyword evidence="6" id="KW-0963">Cytoplasm</keyword>
<dbReference type="CDD" id="cd18081">
    <property type="entry name" value="RlmH-like"/>
    <property type="match status" value="1"/>
</dbReference>
<comment type="similarity">
    <text evidence="5 6">Belongs to the RNA methyltransferase RlmH family.</text>
</comment>
<dbReference type="STRING" id="44576.SAMN05421881_103414"/>
<comment type="subunit">
    <text evidence="6">Homodimer.</text>
</comment>
<comment type="function">
    <text evidence="6">Specifically methylates the pseudouridine at position 1915 (m3Psi1915) in 23S rRNA.</text>
</comment>
<dbReference type="SUPFAM" id="SSF75217">
    <property type="entry name" value="alpha/beta knot"/>
    <property type="match status" value="1"/>
</dbReference>
<comment type="catalytic activity">
    <reaction evidence="6">
        <text>pseudouridine(1915) in 23S rRNA + S-adenosyl-L-methionine = N(3)-methylpseudouridine(1915) in 23S rRNA + S-adenosyl-L-homocysteine + H(+)</text>
        <dbReference type="Rhea" id="RHEA:42752"/>
        <dbReference type="Rhea" id="RHEA-COMP:10221"/>
        <dbReference type="Rhea" id="RHEA-COMP:10222"/>
        <dbReference type="ChEBI" id="CHEBI:15378"/>
        <dbReference type="ChEBI" id="CHEBI:57856"/>
        <dbReference type="ChEBI" id="CHEBI:59789"/>
        <dbReference type="ChEBI" id="CHEBI:65314"/>
        <dbReference type="ChEBI" id="CHEBI:74486"/>
        <dbReference type="EC" id="2.1.1.177"/>
    </reaction>
</comment>
<evidence type="ECO:0000313" key="8">
    <source>
        <dbReference type="Proteomes" id="UP000198640"/>
    </source>
</evidence>
<dbReference type="InterPro" id="IPR003742">
    <property type="entry name" value="RlmH-like"/>
</dbReference>
<gene>
    <name evidence="6" type="primary">rlmH</name>
    <name evidence="7" type="ORF">SAMN05421881_103414</name>
</gene>
<organism evidence="7 8">
    <name type="scientific">Nitrosomonas halophila</name>
    <dbReference type="NCBI Taxonomy" id="44576"/>
    <lineage>
        <taxon>Bacteria</taxon>
        <taxon>Pseudomonadati</taxon>
        <taxon>Pseudomonadota</taxon>
        <taxon>Betaproteobacteria</taxon>
        <taxon>Nitrosomonadales</taxon>
        <taxon>Nitrosomonadaceae</taxon>
        <taxon>Nitrosomonas</taxon>
    </lineage>
</organism>
<evidence type="ECO:0000256" key="6">
    <source>
        <dbReference type="HAMAP-Rule" id="MF_00658"/>
    </source>
</evidence>
<keyword evidence="3 6" id="KW-0808">Transferase</keyword>
<sequence>MPAWIEAGFKEYSQRMPRETAIHLVEIKPEKRSGKKIEQLLRTESERIHAALPSGCHVIAMDERGQQITTMRLADRLTEWMACGRDIAFVIGGADGLHPAIKSMAHEKLALSALTLPHGLVRVLLAEQLYRAVAIMRQHPYHRA</sequence>
<keyword evidence="4 6" id="KW-0949">S-adenosyl-L-methionine</keyword>
<dbReference type="PIRSF" id="PIRSF004505">
    <property type="entry name" value="MT_bac"/>
    <property type="match status" value="1"/>
</dbReference>
<accession>A0A1H3JMT0</accession>
<feature type="binding site" evidence="6">
    <location>
        <begin position="111"/>
        <end position="116"/>
    </location>
    <ligand>
        <name>S-adenosyl-L-methionine</name>
        <dbReference type="ChEBI" id="CHEBI:59789"/>
    </ligand>
</feature>
<evidence type="ECO:0000256" key="2">
    <source>
        <dbReference type="ARBA" id="ARBA00022603"/>
    </source>
</evidence>
<dbReference type="Gene3D" id="3.40.1280.10">
    <property type="match status" value="1"/>
</dbReference>
<dbReference type="Pfam" id="PF02590">
    <property type="entry name" value="SPOUT_MTase"/>
    <property type="match status" value="1"/>
</dbReference>
<name>A0A1H3JMT0_9PROT</name>
<dbReference type="PANTHER" id="PTHR33603">
    <property type="entry name" value="METHYLTRANSFERASE"/>
    <property type="match status" value="1"/>
</dbReference>
<evidence type="ECO:0000256" key="4">
    <source>
        <dbReference type="ARBA" id="ARBA00022691"/>
    </source>
</evidence>
<comment type="subcellular location">
    <subcellularLocation>
        <location evidence="6">Cytoplasm</location>
    </subcellularLocation>
</comment>
<reference evidence="7 8" key="1">
    <citation type="submission" date="2016-10" db="EMBL/GenBank/DDBJ databases">
        <authorList>
            <person name="de Groot N.N."/>
        </authorList>
    </citation>
    <scope>NUCLEOTIDE SEQUENCE [LARGE SCALE GENOMIC DNA]</scope>
    <source>
        <strain evidence="7 8">Nm1</strain>
    </source>
</reference>
<dbReference type="GO" id="GO:0070038">
    <property type="term" value="F:rRNA (pseudouridine-N3-)-methyltransferase activity"/>
    <property type="evidence" value="ECO:0007669"/>
    <property type="project" value="UniProtKB-UniRule"/>
</dbReference>
<keyword evidence="1 6" id="KW-0698">rRNA processing</keyword>
<evidence type="ECO:0000256" key="5">
    <source>
        <dbReference type="ARBA" id="ARBA00038303"/>
    </source>
</evidence>
<evidence type="ECO:0000256" key="3">
    <source>
        <dbReference type="ARBA" id="ARBA00022679"/>
    </source>
</evidence>
<protein>
    <recommendedName>
        <fullName evidence="6">Ribosomal RNA large subunit methyltransferase H</fullName>
        <ecNumber evidence="6">2.1.1.177</ecNumber>
    </recommendedName>
    <alternativeName>
        <fullName evidence="6">23S rRNA (pseudouridine1915-N3)-methyltransferase</fullName>
    </alternativeName>
    <alternativeName>
        <fullName evidence="6">23S rRNA m3Psi1915 methyltransferase</fullName>
    </alternativeName>
    <alternativeName>
        <fullName evidence="6">rRNA (pseudouridine-N3-)-methyltransferase RlmH</fullName>
    </alternativeName>
</protein>
<feature type="binding site" evidence="6">
    <location>
        <position position="92"/>
    </location>
    <ligand>
        <name>S-adenosyl-L-methionine</name>
        <dbReference type="ChEBI" id="CHEBI:59789"/>
    </ligand>
</feature>
<proteinExistence type="inferred from homology"/>
<dbReference type="HAMAP" id="MF_00658">
    <property type="entry name" value="23SrRNA_methyltr_H"/>
    <property type="match status" value="1"/>
</dbReference>
<dbReference type="InterPro" id="IPR029026">
    <property type="entry name" value="tRNA_m1G_MTases_N"/>
</dbReference>
<dbReference type="AlphaFoldDB" id="A0A1H3JMT0"/>
<dbReference type="EC" id="2.1.1.177" evidence="6"/>
<comment type="caution">
    <text evidence="6">Lacks conserved residue(s) required for the propagation of feature annotation.</text>
</comment>
<dbReference type="PANTHER" id="PTHR33603:SF1">
    <property type="entry name" value="RIBOSOMAL RNA LARGE SUBUNIT METHYLTRANSFERASE H"/>
    <property type="match status" value="1"/>
</dbReference>
<dbReference type="Proteomes" id="UP000198640">
    <property type="component" value="Unassembled WGS sequence"/>
</dbReference>
<evidence type="ECO:0000313" key="7">
    <source>
        <dbReference type="EMBL" id="SDY41233.1"/>
    </source>
</evidence>
<keyword evidence="8" id="KW-1185">Reference proteome</keyword>
<dbReference type="GO" id="GO:0005737">
    <property type="term" value="C:cytoplasm"/>
    <property type="evidence" value="ECO:0007669"/>
    <property type="project" value="UniProtKB-SubCell"/>
</dbReference>
<dbReference type="InterPro" id="IPR029028">
    <property type="entry name" value="Alpha/beta_knot_MTases"/>
</dbReference>
<evidence type="ECO:0000256" key="1">
    <source>
        <dbReference type="ARBA" id="ARBA00022552"/>
    </source>
</evidence>
<dbReference type="EMBL" id="FNOY01000034">
    <property type="protein sequence ID" value="SDY41233.1"/>
    <property type="molecule type" value="Genomic_DNA"/>
</dbReference>
<keyword evidence="2 6" id="KW-0489">Methyltransferase</keyword>